<evidence type="ECO:0000313" key="1">
    <source>
        <dbReference type="EMBL" id="JAD19844.1"/>
    </source>
</evidence>
<reference evidence="1" key="1">
    <citation type="submission" date="2014-09" db="EMBL/GenBank/DDBJ databases">
        <authorList>
            <person name="Magalhaes I.L.F."/>
            <person name="Oliveira U."/>
            <person name="Santos F.R."/>
            <person name="Vidigal T.H.D.A."/>
            <person name="Brescovit A.D."/>
            <person name="Santos A.J."/>
        </authorList>
    </citation>
    <scope>NUCLEOTIDE SEQUENCE</scope>
    <source>
        <tissue evidence="1">Shoot tissue taken approximately 20 cm above the soil surface</tissue>
    </source>
</reference>
<accession>A0A0A8Y0R8</accession>
<organism evidence="1">
    <name type="scientific">Arundo donax</name>
    <name type="common">Giant reed</name>
    <name type="synonym">Donax arundinaceus</name>
    <dbReference type="NCBI Taxonomy" id="35708"/>
    <lineage>
        <taxon>Eukaryota</taxon>
        <taxon>Viridiplantae</taxon>
        <taxon>Streptophyta</taxon>
        <taxon>Embryophyta</taxon>
        <taxon>Tracheophyta</taxon>
        <taxon>Spermatophyta</taxon>
        <taxon>Magnoliopsida</taxon>
        <taxon>Liliopsida</taxon>
        <taxon>Poales</taxon>
        <taxon>Poaceae</taxon>
        <taxon>PACMAD clade</taxon>
        <taxon>Arundinoideae</taxon>
        <taxon>Arundineae</taxon>
        <taxon>Arundo</taxon>
    </lineage>
</organism>
<sequence length="8" mass="934">MRAYSPLP</sequence>
<protein>
    <submittedName>
        <fullName evidence="1">Uncharacterized protein</fullName>
    </submittedName>
</protein>
<dbReference type="EMBL" id="GBRH01278051">
    <property type="protein sequence ID" value="JAD19844.1"/>
    <property type="molecule type" value="Transcribed_RNA"/>
</dbReference>
<reference evidence="1" key="2">
    <citation type="journal article" date="2015" name="Data Brief">
        <title>Shoot transcriptome of the giant reed, Arundo donax.</title>
        <authorList>
            <person name="Barrero R.A."/>
            <person name="Guerrero F.D."/>
            <person name="Moolhuijzen P."/>
            <person name="Goolsby J.A."/>
            <person name="Tidwell J."/>
            <person name="Bellgard S.E."/>
            <person name="Bellgard M.I."/>
        </authorList>
    </citation>
    <scope>NUCLEOTIDE SEQUENCE</scope>
    <source>
        <tissue evidence="1">Shoot tissue taken approximately 20 cm above the soil surface</tissue>
    </source>
</reference>
<proteinExistence type="predicted"/>
<name>A0A0A8Y0R8_ARUDO</name>